<sequence>MPGFSSSSLRFLSISFLDFTADNGMNTETERQGRIRISINRAAKRIRPRGPATPDIATAPTPPHQNPIPFRPQPIESHIAVTSQPYRGPEDLYKEQADHCPGNANRPDEPYSQAGKLLTQASAVAVAGAPPPIRRRGPVATALGEKEDYLSARYAEASGIALPARAEF</sequence>
<organism evidence="2 3">
    <name type="scientific">Monosporascus ibericus</name>
    <dbReference type="NCBI Taxonomy" id="155417"/>
    <lineage>
        <taxon>Eukaryota</taxon>
        <taxon>Fungi</taxon>
        <taxon>Dikarya</taxon>
        <taxon>Ascomycota</taxon>
        <taxon>Pezizomycotina</taxon>
        <taxon>Sordariomycetes</taxon>
        <taxon>Xylariomycetidae</taxon>
        <taxon>Xylariales</taxon>
        <taxon>Xylariales incertae sedis</taxon>
        <taxon>Monosporascus</taxon>
    </lineage>
</organism>
<gene>
    <name evidence="2" type="ORF">DL764_010864</name>
</gene>
<dbReference type="AlphaFoldDB" id="A0A4Q4SRY1"/>
<dbReference type="EMBL" id="QJNU01001588">
    <property type="protein sequence ID" value="RYO74339.1"/>
    <property type="molecule type" value="Genomic_DNA"/>
</dbReference>
<protein>
    <submittedName>
        <fullName evidence="2">Uncharacterized protein</fullName>
    </submittedName>
</protein>
<accession>A0A4Q4SRY1</accession>
<evidence type="ECO:0000313" key="3">
    <source>
        <dbReference type="Proteomes" id="UP000293360"/>
    </source>
</evidence>
<feature type="compositionally biased region" description="Pro residues" evidence="1">
    <location>
        <begin position="60"/>
        <end position="72"/>
    </location>
</feature>
<evidence type="ECO:0000256" key="1">
    <source>
        <dbReference type="SAM" id="MobiDB-lite"/>
    </source>
</evidence>
<name>A0A4Q4SRY1_9PEZI</name>
<feature type="region of interest" description="Disordered" evidence="1">
    <location>
        <begin position="48"/>
        <end position="72"/>
    </location>
</feature>
<evidence type="ECO:0000313" key="2">
    <source>
        <dbReference type="EMBL" id="RYO74339.1"/>
    </source>
</evidence>
<reference evidence="2 3" key="1">
    <citation type="submission" date="2018-06" db="EMBL/GenBank/DDBJ databases">
        <title>Complete Genomes of Monosporascus.</title>
        <authorList>
            <person name="Robinson A.J."/>
            <person name="Natvig D.O."/>
        </authorList>
    </citation>
    <scope>NUCLEOTIDE SEQUENCE [LARGE SCALE GENOMIC DNA]</scope>
    <source>
        <strain evidence="2 3">CBS 110550</strain>
    </source>
</reference>
<dbReference type="Proteomes" id="UP000293360">
    <property type="component" value="Unassembled WGS sequence"/>
</dbReference>
<comment type="caution">
    <text evidence="2">The sequence shown here is derived from an EMBL/GenBank/DDBJ whole genome shotgun (WGS) entry which is preliminary data.</text>
</comment>
<proteinExistence type="predicted"/>
<keyword evidence="3" id="KW-1185">Reference proteome</keyword>